<dbReference type="OrthoDB" id="2569619at2"/>
<dbReference type="InterPro" id="IPR009057">
    <property type="entry name" value="Homeodomain-like_sf"/>
</dbReference>
<feature type="domain" description="HTH araC/xylS-type" evidence="4">
    <location>
        <begin position="173"/>
        <end position="273"/>
    </location>
</feature>
<sequence>MEIKNLFEPFEIEYLEMKECPVTAHKHNFFELVYILEGTGMQCINKNKLPYASEKLFLLMPQDCHSFEVKTVTKFFFIRFNDIYLKTQSKEWIQKLEFIFQNNTHLPGCIVKNKTDKPLVKAMVEALIREHINKQHYHLEVVKQIVNTLITIVARNISMNIPLKESVKTNASLEIINYIHQNIYSSEHLKAESIAQRFNISPTYISEYFKKLTGESLQQYIIDYKLKLIETRLQYSDLRMNEIAYELGFTDESHLTKTFKKYKGVSPSEFRKHFNNKMKVAVA</sequence>
<accession>A0A1T5L9Q7</accession>
<keyword evidence="1" id="KW-0805">Transcription regulation</keyword>
<dbReference type="PROSITE" id="PS00041">
    <property type="entry name" value="HTH_ARAC_FAMILY_1"/>
    <property type="match status" value="1"/>
</dbReference>
<dbReference type="PANTHER" id="PTHR43280">
    <property type="entry name" value="ARAC-FAMILY TRANSCRIPTIONAL REGULATOR"/>
    <property type="match status" value="1"/>
</dbReference>
<dbReference type="Pfam" id="PF12833">
    <property type="entry name" value="HTH_18"/>
    <property type="match status" value="1"/>
</dbReference>
<reference evidence="5 6" key="1">
    <citation type="submission" date="2017-02" db="EMBL/GenBank/DDBJ databases">
        <authorList>
            <person name="Peterson S.W."/>
        </authorList>
    </citation>
    <scope>NUCLEOTIDE SEQUENCE [LARGE SCALE GENOMIC DNA]</scope>
    <source>
        <strain evidence="5 6">DSM 25262</strain>
    </source>
</reference>
<keyword evidence="3" id="KW-0804">Transcription</keyword>
<dbReference type="InterPro" id="IPR018062">
    <property type="entry name" value="HTH_AraC-typ_CS"/>
</dbReference>
<dbReference type="InterPro" id="IPR018060">
    <property type="entry name" value="HTH_AraC"/>
</dbReference>
<gene>
    <name evidence="5" type="ORF">SAMN05660236_2792</name>
</gene>
<dbReference type="GO" id="GO:0003700">
    <property type="term" value="F:DNA-binding transcription factor activity"/>
    <property type="evidence" value="ECO:0007669"/>
    <property type="project" value="InterPro"/>
</dbReference>
<dbReference type="PANTHER" id="PTHR43280:SF28">
    <property type="entry name" value="HTH-TYPE TRANSCRIPTIONAL ACTIVATOR RHAS"/>
    <property type="match status" value="1"/>
</dbReference>
<protein>
    <submittedName>
        <fullName evidence="5">AraC-type DNA-binding protein</fullName>
    </submittedName>
</protein>
<evidence type="ECO:0000313" key="5">
    <source>
        <dbReference type="EMBL" id="SKC72654.1"/>
    </source>
</evidence>
<keyword evidence="2 5" id="KW-0238">DNA-binding</keyword>
<dbReference type="AlphaFoldDB" id="A0A1T5L9Q7"/>
<name>A0A1T5L9Q7_9BACT</name>
<dbReference type="Gene3D" id="1.10.10.60">
    <property type="entry name" value="Homeodomain-like"/>
    <property type="match status" value="2"/>
</dbReference>
<dbReference type="SUPFAM" id="SSF51215">
    <property type="entry name" value="Regulatory protein AraC"/>
    <property type="match status" value="1"/>
</dbReference>
<dbReference type="PRINTS" id="PR00032">
    <property type="entry name" value="HTHARAC"/>
</dbReference>
<evidence type="ECO:0000256" key="3">
    <source>
        <dbReference type="ARBA" id="ARBA00023163"/>
    </source>
</evidence>
<dbReference type="PROSITE" id="PS01124">
    <property type="entry name" value="HTH_ARAC_FAMILY_2"/>
    <property type="match status" value="1"/>
</dbReference>
<evidence type="ECO:0000256" key="1">
    <source>
        <dbReference type="ARBA" id="ARBA00023015"/>
    </source>
</evidence>
<organism evidence="5 6">
    <name type="scientific">Ohtaekwangia koreensis</name>
    <dbReference type="NCBI Taxonomy" id="688867"/>
    <lineage>
        <taxon>Bacteria</taxon>
        <taxon>Pseudomonadati</taxon>
        <taxon>Bacteroidota</taxon>
        <taxon>Cytophagia</taxon>
        <taxon>Cytophagales</taxon>
        <taxon>Fulvivirgaceae</taxon>
        <taxon>Ohtaekwangia</taxon>
    </lineage>
</organism>
<dbReference type="Proteomes" id="UP000190961">
    <property type="component" value="Unassembled WGS sequence"/>
</dbReference>
<dbReference type="STRING" id="688867.SAMN05660236_2792"/>
<dbReference type="SMART" id="SM00342">
    <property type="entry name" value="HTH_ARAC"/>
    <property type="match status" value="1"/>
</dbReference>
<dbReference type="EMBL" id="FUZU01000002">
    <property type="protein sequence ID" value="SKC72654.1"/>
    <property type="molecule type" value="Genomic_DNA"/>
</dbReference>
<proteinExistence type="predicted"/>
<dbReference type="InterPro" id="IPR037923">
    <property type="entry name" value="HTH-like"/>
</dbReference>
<evidence type="ECO:0000313" key="6">
    <source>
        <dbReference type="Proteomes" id="UP000190961"/>
    </source>
</evidence>
<dbReference type="RefSeq" id="WP_079687368.1">
    <property type="nucleotide sequence ID" value="NZ_FUZU01000002.1"/>
</dbReference>
<dbReference type="InterPro" id="IPR020449">
    <property type="entry name" value="Tscrpt_reg_AraC-type_HTH"/>
</dbReference>
<dbReference type="SUPFAM" id="SSF46689">
    <property type="entry name" value="Homeodomain-like"/>
    <property type="match status" value="2"/>
</dbReference>
<dbReference type="GO" id="GO:0043565">
    <property type="term" value="F:sequence-specific DNA binding"/>
    <property type="evidence" value="ECO:0007669"/>
    <property type="project" value="InterPro"/>
</dbReference>
<keyword evidence="6" id="KW-1185">Reference proteome</keyword>
<evidence type="ECO:0000256" key="2">
    <source>
        <dbReference type="ARBA" id="ARBA00023125"/>
    </source>
</evidence>
<evidence type="ECO:0000259" key="4">
    <source>
        <dbReference type="PROSITE" id="PS01124"/>
    </source>
</evidence>